<comment type="similarity">
    <text evidence="2">Belongs to the binding-protein-dependent transport system permease family. FecCD subfamily.</text>
</comment>
<dbReference type="PANTHER" id="PTHR30472">
    <property type="entry name" value="FERRIC ENTEROBACTIN TRANSPORT SYSTEM PERMEASE PROTEIN"/>
    <property type="match status" value="1"/>
</dbReference>
<evidence type="ECO:0000256" key="9">
    <source>
        <dbReference type="ARBA" id="ARBA00023136"/>
    </source>
</evidence>
<gene>
    <name evidence="11" type="ORF">GND98_012920</name>
</gene>
<evidence type="ECO:0000256" key="10">
    <source>
        <dbReference type="SAM" id="Phobius"/>
    </source>
</evidence>
<evidence type="ECO:0000256" key="6">
    <source>
        <dbReference type="ARBA" id="ARBA00022692"/>
    </source>
</evidence>
<dbReference type="GO" id="GO:0022857">
    <property type="term" value="F:transmembrane transporter activity"/>
    <property type="evidence" value="ECO:0007669"/>
    <property type="project" value="InterPro"/>
</dbReference>
<keyword evidence="7 10" id="KW-1133">Transmembrane helix</keyword>
<dbReference type="AlphaFoldDB" id="A0A6L9EQ41"/>
<dbReference type="FunFam" id="1.10.3470.10:FF:000004">
    <property type="entry name" value="Iron compound ABC transporter, permease"/>
    <property type="match status" value="1"/>
</dbReference>
<keyword evidence="5" id="KW-0406">Ion transport</keyword>
<comment type="subcellular location">
    <subcellularLocation>
        <location evidence="1">Cell membrane</location>
        <topology evidence="1">Multi-pass membrane protein</topology>
    </subcellularLocation>
</comment>
<dbReference type="SUPFAM" id="SSF81345">
    <property type="entry name" value="ABC transporter involved in vitamin B12 uptake, BtuC"/>
    <property type="match status" value="1"/>
</dbReference>
<evidence type="ECO:0000313" key="12">
    <source>
        <dbReference type="Proteomes" id="UP000474042"/>
    </source>
</evidence>
<name>A0A6L9EQ41_CLOBU</name>
<protein>
    <submittedName>
        <fullName evidence="11">Iron chelate uptake ABC transporter family permease subunit</fullName>
    </submittedName>
</protein>
<feature type="transmembrane region" description="Helical" evidence="10">
    <location>
        <begin position="134"/>
        <end position="158"/>
    </location>
</feature>
<evidence type="ECO:0000256" key="3">
    <source>
        <dbReference type="ARBA" id="ARBA00022448"/>
    </source>
</evidence>
<dbReference type="CDD" id="cd06550">
    <property type="entry name" value="TM_ABC_iron-siderophores_like"/>
    <property type="match status" value="1"/>
</dbReference>
<evidence type="ECO:0000256" key="5">
    <source>
        <dbReference type="ARBA" id="ARBA00022496"/>
    </source>
</evidence>
<feature type="transmembrane region" description="Helical" evidence="10">
    <location>
        <begin position="184"/>
        <end position="204"/>
    </location>
</feature>
<keyword evidence="4" id="KW-1003">Cell membrane</keyword>
<sequence>MMIMSKKILIPMFIILCIISLFIGVNDISVMDIINFDSEKINILLISRLPRLVGLVVAGVGMSIGGVIMQQISNNKFVSPTTAATLDSAQFGVIVAMMIFPVASLTQKMIVSFIFSLIGTFLFMGILKKIKMKNAIFIPLVGIMVGNVIGSLTEFIAYKNNLVQNVGSFFQGKFALVIKGNYEMLYFTIPLLIVAFMYANKFTIIGMGEDISKNLGLDYKKVSNIGITIVALVSALVIITVGNIPFIGLIVPNLVSLFNGDNVSKNIGITALFGANFVILCDIIGRLVIYPYEVSISLTVGVIGSIIFLYLILRRNRNEV</sequence>
<dbReference type="Pfam" id="PF01032">
    <property type="entry name" value="FecCD"/>
    <property type="match status" value="1"/>
</dbReference>
<dbReference type="EMBL" id="WOFV02000042">
    <property type="protein sequence ID" value="NAS18743.1"/>
    <property type="molecule type" value="Genomic_DNA"/>
</dbReference>
<keyword evidence="8" id="KW-0408">Iron</keyword>
<organism evidence="11 12">
    <name type="scientific">Clostridium butyricum</name>
    <dbReference type="NCBI Taxonomy" id="1492"/>
    <lineage>
        <taxon>Bacteria</taxon>
        <taxon>Bacillati</taxon>
        <taxon>Bacillota</taxon>
        <taxon>Clostridia</taxon>
        <taxon>Eubacteriales</taxon>
        <taxon>Clostridiaceae</taxon>
        <taxon>Clostridium</taxon>
    </lineage>
</organism>
<feature type="transmembrane region" description="Helical" evidence="10">
    <location>
        <begin position="48"/>
        <end position="69"/>
    </location>
</feature>
<keyword evidence="5" id="KW-0410">Iron transport</keyword>
<dbReference type="Proteomes" id="UP000474042">
    <property type="component" value="Unassembled WGS sequence"/>
</dbReference>
<evidence type="ECO:0000256" key="8">
    <source>
        <dbReference type="ARBA" id="ARBA00023004"/>
    </source>
</evidence>
<feature type="transmembrane region" description="Helical" evidence="10">
    <location>
        <begin position="81"/>
        <end position="103"/>
    </location>
</feature>
<dbReference type="PANTHER" id="PTHR30472:SF27">
    <property type="entry name" value="PETROBACTIN IMPORT SYSTEM PERMEASE PROTEIN YCLN"/>
    <property type="match status" value="1"/>
</dbReference>
<feature type="transmembrane region" description="Helical" evidence="10">
    <location>
        <begin position="267"/>
        <end position="289"/>
    </location>
</feature>
<dbReference type="GO" id="GO:0033214">
    <property type="term" value="P:siderophore-iron import into cell"/>
    <property type="evidence" value="ECO:0007669"/>
    <property type="project" value="TreeGrafter"/>
</dbReference>
<evidence type="ECO:0000256" key="7">
    <source>
        <dbReference type="ARBA" id="ARBA00022989"/>
    </source>
</evidence>
<evidence type="ECO:0000256" key="1">
    <source>
        <dbReference type="ARBA" id="ARBA00004651"/>
    </source>
</evidence>
<keyword evidence="3" id="KW-0813">Transport</keyword>
<reference evidence="11 12" key="1">
    <citation type="submission" date="2020-01" db="EMBL/GenBank/DDBJ databases">
        <title>Genome sequence of a 1,3-propanediol producer, Clostridium butyricum S3.</title>
        <authorList>
            <person name="Zhou J."/>
        </authorList>
    </citation>
    <scope>NUCLEOTIDE SEQUENCE [LARGE SCALE GENOMIC DNA]</scope>
    <source>
        <strain evidence="11 12">S3</strain>
    </source>
</reference>
<keyword evidence="6 10" id="KW-0812">Transmembrane</keyword>
<dbReference type="Gene3D" id="1.10.3470.10">
    <property type="entry name" value="ABC transporter involved in vitamin B12 uptake, BtuC"/>
    <property type="match status" value="1"/>
</dbReference>
<dbReference type="InterPro" id="IPR037294">
    <property type="entry name" value="ABC_BtuC-like"/>
</dbReference>
<evidence type="ECO:0000256" key="2">
    <source>
        <dbReference type="ARBA" id="ARBA00007935"/>
    </source>
</evidence>
<evidence type="ECO:0000256" key="4">
    <source>
        <dbReference type="ARBA" id="ARBA00022475"/>
    </source>
</evidence>
<dbReference type="InterPro" id="IPR000522">
    <property type="entry name" value="ABC_transptr_permease_BtuC"/>
</dbReference>
<proteinExistence type="inferred from homology"/>
<dbReference type="GO" id="GO:0005886">
    <property type="term" value="C:plasma membrane"/>
    <property type="evidence" value="ECO:0007669"/>
    <property type="project" value="UniProtKB-SubCell"/>
</dbReference>
<evidence type="ECO:0000313" key="11">
    <source>
        <dbReference type="EMBL" id="NAS18743.1"/>
    </source>
</evidence>
<feature type="transmembrane region" description="Helical" evidence="10">
    <location>
        <begin position="109"/>
        <end position="127"/>
    </location>
</feature>
<keyword evidence="9 10" id="KW-0472">Membrane</keyword>
<feature type="transmembrane region" description="Helical" evidence="10">
    <location>
        <begin position="296"/>
        <end position="313"/>
    </location>
</feature>
<accession>A0A6L9EQ41</accession>
<feature type="transmembrane region" description="Helical" evidence="10">
    <location>
        <begin position="225"/>
        <end position="247"/>
    </location>
</feature>
<comment type="caution">
    <text evidence="11">The sequence shown here is derived from an EMBL/GenBank/DDBJ whole genome shotgun (WGS) entry which is preliminary data.</text>
</comment>